<keyword evidence="4" id="KW-0221">Differentiation</keyword>
<dbReference type="PROSITE" id="PS51362">
    <property type="entry name" value="TGF_BETA_2"/>
    <property type="match status" value="1"/>
</dbReference>
<evidence type="ECO:0000256" key="3">
    <source>
        <dbReference type="ARBA" id="ARBA00022729"/>
    </source>
</evidence>
<dbReference type="PANTHER" id="PTHR15009:SF4">
    <property type="entry name" value="MUELLERIAN-INHIBITING FACTOR"/>
    <property type="match status" value="1"/>
</dbReference>
<evidence type="ECO:0000256" key="1">
    <source>
        <dbReference type="ARBA" id="ARBA00004613"/>
    </source>
</evidence>
<comment type="subcellular location">
    <subcellularLocation>
        <location evidence="1">Secreted</location>
    </subcellularLocation>
</comment>
<dbReference type="SMART" id="SM00204">
    <property type="entry name" value="TGFB"/>
    <property type="match status" value="1"/>
</dbReference>
<dbReference type="SUPFAM" id="SSF57501">
    <property type="entry name" value="Cystine-knot cytokines"/>
    <property type="match status" value="1"/>
</dbReference>
<keyword evidence="5" id="KW-0339">Growth factor</keyword>
<dbReference type="GO" id="GO:0008083">
    <property type="term" value="F:growth factor activity"/>
    <property type="evidence" value="ECO:0007669"/>
    <property type="project" value="UniProtKB-KW"/>
</dbReference>
<dbReference type="EMBL" id="GU256046">
    <property type="protein sequence ID" value="ADB22521.1"/>
    <property type="molecule type" value="mRNA"/>
</dbReference>
<keyword evidence="3 6" id="KW-0732">Signal</keyword>
<dbReference type="GO" id="GO:0005576">
    <property type="term" value="C:extracellular region"/>
    <property type="evidence" value="ECO:0007669"/>
    <property type="project" value="UniProtKB-SubCell"/>
</dbReference>
<evidence type="ECO:0000256" key="2">
    <source>
        <dbReference type="ARBA" id="ARBA00022525"/>
    </source>
</evidence>
<evidence type="ECO:0000313" key="8">
    <source>
        <dbReference type="EMBL" id="ADB22521.1"/>
    </source>
</evidence>
<feature type="chain" id="PRO_5003039711" evidence="6">
    <location>
        <begin position="23"/>
        <end position="533"/>
    </location>
</feature>
<name>D2XUR9_ACASC</name>
<dbReference type="InterPro" id="IPR006799">
    <property type="entry name" value="AMH_N"/>
</dbReference>
<gene>
    <name evidence="8" type="primary">amh</name>
</gene>
<proteinExistence type="evidence at transcript level"/>
<dbReference type="SMR" id="D2XUR9"/>
<dbReference type="Gene3D" id="2.10.90.10">
    <property type="entry name" value="Cystine-knot cytokines"/>
    <property type="match status" value="1"/>
</dbReference>
<reference evidence="8" key="1">
    <citation type="journal article" date="2012" name="Biol. Reprod.">
        <title>Testicular dmrt1 is involved in the sexual fate of the ovotestis in the protandrous black porgy.</title>
        <authorList>
            <person name="Wu G.C."/>
            <person name="Chiu P.C."/>
            <person name="Lin C.J."/>
            <person name="Lyu Y.S."/>
            <person name="Lan D.S."/>
            <person name="Chang C.F."/>
        </authorList>
    </citation>
    <scope>NUCLEOTIDE SEQUENCE</scope>
</reference>
<dbReference type="GO" id="GO:0030154">
    <property type="term" value="P:cell differentiation"/>
    <property type="evidence" value="ECO:0007669"/>
    <property type="project" value="UniProtKB-KW"/>
</dbReference>
<accession>D2XUR9</accession>
<protein>
    <submittedName>
        <fullName evidence="8">Anti-mullerian hormone</fullName>
    </submittedName>
</protein>
<comment type="similarity">
    <text evidence="5">Belongs to the TGF-beta family.</text>
</comment>
<dbReference type="InterPro" id="IPR029034">
    <property type="entry name" value="Cystine-knot_cytokine"/>
</dbReference>
<evidence type="ECO:0000256" key="6">
    <source>
        <dbReference type="SAM" id="SignalP"/>
    </source>
</evidence>
<evidence type="ECO:0000256" key="4">
    <source>
        <dbReference type="ARBA" id="ARBA00022782"/>
    </source>
</evidence>
<dbReference type="InterPro" id="IPR021203">
    <property type="entry name" value="Muellerian-inhibiting_factor"/>
</dbReference>
<dbReference type="Pfam" id="PF04709">
    <property type="entry name" value="AMH_N"/>
    <property type="match status" value="1"/>
</dbReference>
<sequence>MLGVDVFYCGALMLCWTRLCVALHVSHGQPLIPAHDPEMTDLHAASSTETGDGLEIKNHAPHHEPCFVDNILAALREAVGNGGELTNRSLTLFGICTATGDPSGSVLLELTNEASRNGLEALHPAAVHLSEEDERGALKLTFDLEQSPLLERKPVLLLAFKSPLSGGNLDIMFTSQSLQPNTQPVCISGETQYMVLTGKASEDNAHQNWRVSADTKSPDMKQRLRDVLTGGKSGSSISLIPLLLFSGGRGTDTRHVHGSGSSQTSSFLCELKRFLGDVMPQGQPESPPLQLTSLQSMPPLTLGVSSSETLLAGLINSSALTIFSFSTCCSVSQVHRRELALSPALAEELGQRLEQTMMQITEVIREEDVGHRATERLGRLRELSAFPKEEPATGESQYRAFLLLRALQTVARTYVLKRGQRTARAGPSNPGGANICGLRSLTVSLERHLLAPNTANIDNCQGTCPVPLVNPTNHAVLLNSHIESERAASRSADERPPCCVPVAYEALEVVDFNEDLTQVRPFENVVVKECGCR</sequence>
<evidence type="ECO:0000256" key="5">
    <source>
        <dbReference type="RuleBase" id="RU000354"/>
    </source>
</evidence>
<feature type="domain" description="TGF-beta family profile" evidence="7">
    <location>
        <begin position="418"/>
        <end position="533"/>
    </location>
</feature>
<dbReference type="PANTHER" id="PTHR15009">
    <property type="entry name" value="MUELLERIAN-INHIBITING FACTOR"/>
    <property type="match status" value="1"/>
</dbReference>
<feature type="signal peptide" evidence="6">
    <location>
        <begin position="1"/>
        <end position="22"/>
    </location>
</feature>
<keyword evidence="2" id="KW-0964">Secreted</keyword>
<dbReference type="AlphaFoldDB" id="D2XUR9"/>
<dbReference type="InterPro" id="IPR001839">
    <property type="entry name" value="TGF-b_C"/>
</dbReference>
<evidence type="ECO:0000259" key="7">
    <source>
        <dbReference type="PROSITE" id="PS51362"/>
    </source>
</evidence>
<organism evidence="8">
    <name type="scientific">Acanthopagrus schlegelii</name>
    <name type="common">Black porgy</name>
    <dbReference type="NCBI Taxonomy" id="72011"/>
    <lineage>
        <taxon>Eukaryota</taxon>
        <taxon>Metazoa</taxon>
        <taxon>Chordata</taxon>
        <taxon>Craniata</taxon>
        <taxon>Vertebrata</taxon>
        <taxon>Euteleostomi</taxon>
        <taxon>Actinopterygii</taxon>
        <taxon>Neopterygii</taxon>
        <taxon>Teleostei</taxon>
        <taxon>Neoteleostei</taxon>
        <taxon>Acanthomorphata</taxon>
        <taxon>Eupercaria</taxon>
        <taxon>Spariformes</taxon>
        <taxon>Sparidae</taxon>
        <taxon>Acanthopagrus</taxon>
    </lineage>
</organism>
<dbReference type="GO" id="GO:0008406">
    <property type="term" value="P:gonad development"/>
    <property type="evidence" value="ECO:0007669"/>
    <property type="project" value="InterPro"/>
</dbReference>
<dbReference type="Pfam" id="PF00019">
    <property type="entry name" value="TGF_beta"/>
    <property type="match status" value="1"/>
</dbReference>